<keyword evidence="3" id="KW-1185">Reference proteome</keyword>
<dbReference type="Proteomes" id="UP000614047">
    <property type="component" value="Unassembled WGS sequence"/>
</dbReference>
<dbReference type="AlphaFoldDB" id="A0A931GNA0"/>
<sequence length="261" mass="27976">MPEKTSYEPGSPTWVELYSPDVETSKAFYKGLFGWDSYTLTMPGMGDYEMFTVGGATGPEVAGLAPLADDLERPGWICYFRVTDVDTSLDAVRDAGGQVFSEGTDVAHMGRMAHVTDTEGAAFGLWQPYAFQGAALIDEPGTMSWVGLVCRDVDAAERFYGRVLGWKEPARFQGVVGDLGFEWQVAGRFITGVVFAGENLPPEVPAHWLPTFAVADCDATLGAGVRLGGTVWMDSTDTPQGRFAVLIDPSGGIVAIIQLAG</sequence>
<dbReference type="InterPro" id="IPR037523">
    <property type="entry name" value="VOC_core"/>
</dbReference>
<dbReference type="InterPro" id="IPR041581">
    <property type="entry name" value="Glyoxalase_6"/>
</dbReference>
<protein>
    <submittedName>
        <fullName evidence="2">Enzyme related to lactoylglutathione lyase</fullName>
    </submittedName>
</protein>
<dbReference type="PANTHER" id="PTHR33993">
    <property type="entry name" value="GLYOXALASE-RELATED"/>
    <property type="match status" value="1"/>
</dbReference>
<dbReference type="InterPro" id="IPR004360">
    <property type="entry name" value="Glyas_Fos-R_dOase_dom"/>
</dbReference>
<reference evidence="2" key="1">
    <citation type="submission" date="2020-11" db="EMBL/GenBank/DDBJ databases">
        <title>Sequencing the genomes of 1000 actinobacteria strains.</title>
        <authorList>
            <person name="Klenk H.-P."/>
        </authorList>
    </citation>
    <scope>NUCLEOTIDE SEQUENCE</scope>
    <source>
        <strain evidence="2">DSM 43175</strain>
    </source>
</reference>
<comment type="caution">
    <text evidence="2">The sequence shown here is derived from an EMBL/GenBank/DDBJ whole genome shotgun (WGS) entry which is preliminary data.</text>
</comment>
<dbReference type="Gene3D" id="3.10.180.10">
    <property type="entry name" value="2,3-Dihydroxybiphenyl 1,2-Dioxygenase, domain 1"/>
    <property type="match status" value="2"/>
</dbReference>
<dbReference type="GO" id="GO:0016829">
    <property type="term" value="F:lyase activity"/>
    <property type="evidence" value="ECO:0007669"/>
    <property type="project" value="UniProtKB-KW"/>
</dbReference>
<dbReference type="CDD" id="cd07247">
    <property type="entry name" value="SgaA_N_like"/>
    <property type="match status" value="1"/>
</dbReference>
<keyword evidence="2" id="KW-0456">Lyase</keyword>
<organism evidence="2 3">
    <name type="scientific">Actinomadura viridis</name>
    <dbReference type="NCBI Taxonomy" id="58110"/>
    <lineage>
        <taxon>Bacteria</taxon>
        <taxon>Bacillati</taxon>
        <taxon>Actinomycetota</taxon>
        <taxon>Actinomycetes</taxon>
        <taxon>Streptosporangiales</taxon>
        <taxon>Thermomonosporaceae</taxon>
        <taxon>Actinomadura</taxon>
    </lineage>
</organism>
<gene>
    <name evidence="2" type="ORF">IW256_006878</name>
</gene>
<dbReference type="EMBL" id="JADOUA010000001">
    <property type="protein sequence ID" value="MBG6092765.1"/>
    <property type="molecule type" value="Genomic_DNA"/>
</dbReference>
<dbReference type="Pfam" id="PF18029">
    <property type="entry name" value="Glyoxalase_6"/>
    <property type="match status" value="1"/>
</dbReference>
<feature type="domain" description="VOC" evidence="1">
    <location>
        <begin position="142"/>
        <end position="259"/>
    </location>
</feature>
<dbReference type="SUPFAM" id="SSF54593">
    <property type="entry name" value="Glyoxalase/Bleomycin resistance protein/Dihydroxybiphenyl dioxygenase"/>
    <property type="match status" value="2"/>
</dbReference>
<evidence type="ECO:0000313" key="2">
    <source>
        <dbReference type="EMBL" id="MBG6092765.1"/>
    </source>
</evidence>
<evidence type="ECO:0000313" key="3">
    <source>
        <dbReference type="Proteomes" id="UP000614047"/>
    </source>
</evidence>
<evidence type="ECO:0000259" key="1">
    <source>
        <dbReference type="PROSITE" id="PS51819"/>
    </source>
</evidence>
<accession>A0A931GNA0</accession>
<feature type="domain" description="VOC" evidence="1">
    <location>
        <begin position="11"/>
        <end position="128"/>
    </location>
</feature>
<dbReference type="PANTHER" id="PTHR33993:SF14">
    <property type="entry name" value="GB|AAF24581.1"/>
    <property type="match status" value="1"/>
</dbReference>
<dbReference type="InterPro" id="IPR029068">
    <property type="entry name" value="Glyas_Bleomycin-R_OHBP_Dase"/>
</dbReference>
<dbReference type="InterPro" id="IPR052164">
    <property type="entry name" value="Anthracycline_SecMetBiosynth"/>
</dbReference>
<dbReference type="RefSeq" id="WP_197014900.1">
    <property type="nucleotide sequence ID" value="NZ_BAABES010000009.1"/>
</dbReference>
<proteinExistence type="predicted"/>
<dbReference type="PROSITE" id="PS51819">
    <property type="entry name" value="VOC"/>
    <property type="match status" value="2"/>
</dbReference>
<dbReference type="Pfam" id="PF00903">
    <property type="entry name" value="Glyoxalase"/>
    <property type="match status" value="1"/>
</dbReference>
<name>A0A931GNA0_9ACTN</name>